<organism evidence="2">
    <name type="scientific">Arundo donax</name>
    <name type="common">Giant reed</name>
    <name type="synonym">Donax arundinaceus</name>
    <dbReference type="NCBI Taxonomy" id="35708"/>
    <lineage>
        <taxon>Eukaryota</taxon>
        <taxon>Viridiplantae</taxon>
        <taxon>Streptophyta</taxon>
        <taxon>Embryophyta</taxon>
        <taxon>Tracheophyta</taxon>
        <taxon>Spermatophyta</taxon>
        <taxon>Magnoliopsida</taxon>
        <taxon>Liliopsida</taxon>
        <taxon>Poales</taxon>
        <taxon>Poaceae</taxon>
        <taxon>PACMAD clade</taxon>
        <taxon>Arundinoideae</taxon>
        <taxon>Arundineae</taxon>
        <taxon>Arundo</taxon>
    </lineage>
</organism>
<dbReference type="AlphaFoldDB" id="A0A0A9DBH0"/>
<dbReference type="EMBL" id="GBRH01212769">
    <property type="protein sequence ID" value="JAD85126.1"/>
    <property type="molecule type" value="Transcribed_RNA"/>
</dbReference>
<reference evidence="2" key="2">
    <citation type="journal article" date="2015" name="Data Brief">
        <title>Shoot transcriptome of the giant reed, Arundo donax.</title>
        <authorList>
            <person name="Barrero R.A."/>
            <person name="Guerrero F.D."/>
            <person name="Moolhuijzen P."/>
            <person name="Goolsby J.A."/>
            <person name="Tidwell J."/>
            <person name="Bellgard S.E."/>
            <person name="Bellgard M.I."/>
        </authorList>
    </citation>
    <scope>NUCLEOTIDE SEQUENCE</scope>
    <source>
        <tissue evidence="2">Shoot tissue taken approximately 20 cm above the soil surface</tissue>
    </source>
</reference>
<sequence length="186" mass="20490">MQEKTSPDALRAEVRVAVRGRQGLDLATSSLDPMSGSTTSALTPPDHDLHAINQPLTQNLQRGGGLVQGVRRCGKKRAVGAVPSARAASPISHGRRQAIEGVHEPRPPWRMDPRMSPRRTVLWMHHQLASLPKPQRRARVVIIQQVRHHGAPSSISTNPHLPQRCLKSVQVHSHGYAEIIPHTNIE</sequence>
<reference evidence="2" key="1">
    <citation type="submission" date="2014-09" db="EMBL/GenBank/DDBJ databases">
        <authorList>
            <person name="Magalhaes I.L.F."/>
            <person name="Oliveira U."/>
            <person name="Santos F.R."/>
            <person name="Vidigal T.H.D.A."/>
            <person name="Brescovit A.D."/>
            <person name="Santos A.J."/>
        </authorList>
    </citation>
    <scope>NUCLEOTIDE SEQUENCE</scope>
    <source>
        <tissue evidence="2">Shoot tissue taken approximately 20 cm above the soil surface</tissue>
    </source>
</reference>
<evidence type="ECO:0000313" key="2">
    <source>
        <dbReference type="EMBL" id="JAD85126.1"/>
    </source>
</evidence>
<accession>A0A0A9DBH0</accession>
<name>A0A0A9DBH0_ARUDO</name>
<feature type="compositionally biased region" description="Polar residues" evidence="1">
    <location>
        <begin position="27"/>
        <end position="42"/>
    </location>
</feature>
<protein>
    <submittedName>
        <fullName evidence="2">Uncharacterized protein</fullName>
    </submittedName>
</protein>
<feature type="region of interest" description="Disordered" evidence="1">
    <location>
        <begin position="27"/>
        <end position="48"/>
    </location>
</feature>
<proteinExistence type="predicted"/>
<evidence type="ECO:0000256" key="1">
    <source>
        <dbReference type="SAM" id="MobiDB-lite"/>
    </source>
</evidence>